<keyword evidence="1" id="KW-0862">Zinc</keyword>
<feature type="binding site" evidence="1">
    <location>
        <position position="175"/>
    </location>
    <ligand>
        <name>Zn(2+)</name>
        <dbReference type="ChEBI" id="CHEBI:29105"/>
        <note>catalytic</note>
    </ligand>
</feature>
<keyword evidence="2" id="KW-0732">Signal</keyword>
<name>E8UAN3_DEIML</name>
<dbReference type="EC" id="3.4.24.21" evidence="4"/>
<evidence type="ECO:0000259" key="3">
    <source>
        <dbReference type="PROSITE" id="PS51864"/>
    </source>
</evidence>
<keyword evidence="1 4" id="KW-0378">Hydrolase</keyword>
<protein>
    <submittedName>
        <fullName evidence="4">Metallopeptidase</fullName>
        <ecNumber evidence="4">3.4.24.21</ecNumber>
    </submittedName>
</protein>
<dbReference type="OrthoDB" id="3669864at2"/>
<dbReference type="STRING" id="709986.Deima_2487"/>
<organism evidence="4 5">
    <name type="scientific">Deinococcus maricopensis (strain DSM 21211 / LMG 22137 / NRRL B-23946 / LB-34)</name>
    <dbReference type="NCBI Taxonomy" id="709986"/>
    <lineage>
        <taxon>Bacteria</taxon>
        <taxon>Thermotogati</taxon>
        <taxon>Deinococcota</taxon>
        <taxon>Deinococci</taxon>
        <taxon>Deinococcales</taxon>
        <taxon>Deinococcaceae</taxon>
        <taxon>Deinococcus</taxon>
    </lineage>
</organism>
<dbReference type="CDD" id="cd04280">
    <property type="entry name" value="ZnMc_astacin_like"/>
    <property type="match status" value="1"/>
</dbReference>
<evidence type="ECO:0000256" key="1">
    <source>
        <dbReference type="PROSITE-ProRule" id="PRU01211"/>
    </source>
</evidence>
<dbReference type="KEGG" id="dmr:Deima_2487"/>
<dbReference type="PROSITE" id="PS51257">
    <property type="entry name" value="PROKAR_LIPOPROTEIN"/>
    <property type="match status" value="1"/>
</dbReference>
<gene>
    <name evidence="4" type="ordered locus">Deima_2487</name>
</gene>
<accession>E8UAN3</accession>
<feature type="binding site" evidence="1">
    <location>
        <position position="179"/>
    </location>
    <ligand>
        <name>Zn(2+)</name>
        <dbReference type="ChEBI" id="CHEBI:29105"/>
        <note>catalytic</note>
    </ligand>
</feature>
<dbReference type="GO" id="GO:0004222">
    <property type="term" value="F:metalloendopeptidase activity"/>
    <property type="evidence" value="ECO:0007669"/>
    <property type="project" value="UniProtKB-UniRule"/>
</dbReference>
<dbReference type="eggNOG" id="COG3170">
    <property type="taxonomic scope" value="Bacteria"/>
</dbReference>
<comment type="caution">
    <text evidence="1">Lacks conserved residue(s) required for the propagation of feature annotation.</text>
</comment>
<dbReference type="SUPFAM" id="SSF55486">
    <property type="entry name" value="Metalloproteases ('zincins'), catalytic domain"/>
    <property type="match status" value="1"/>
</dbReference>
<dbReference type="AlphaFoldDB" id="E8UAN3"/>
<feature type="domain" description="Peptidase M12A" evidence="3">
    <location>
        <begin position="82"/>
        <end position="272"/>
    </location>
</feature>
<keyword evidence="1" id="KW-0645">Protease</keyword>
<reference evidence="5" key="2">
    <citation type="submission" date="2011-01" db="EMBL/GenBank/DDBJ databases">
        <title>The complete genome of Deinococcus maricopensis DSM 21211.</title>
        <authorList>
            <consortium name="US DOE Joint Genome Institute (JGI-PGF)"/>
            <person name="Lucas S."/>
            <person name="Copeland A."/>
            <person name="Lapidus A."/>
            <person name="Goodwin L."/>
            <person name="Pitluck S."/>
            <person name="Kyrpides N."/>
            <person name="Mavromatis K."/>
            <person name="Pagani I."/>
            <person name="Ivanova N."/>
            <person name="Ovchinnikova G."/>
            <person name="Zeytun A."/>
            <person name="Detter J.C."/>
            <person name="Han C."/>
            <person name="Land M."/>
            <person name="Hauser L."/>
            <person name="Markowitz V."/>
            <person name="Cheng J.-F."/>
            <person name="Hugenholtz P."/>
            <person name="Woyke T."/>
            <person name="Wu D."/>
            <person name="Pukall R."/>
            <person name="Gehrich-Schroeter G."/>
            <person name="Brambilla E."/>
            <person name="Klenk H.-P."/>
            <person name="Eisen J.A."/>
        </authorList>
    </citation>
    <scope>NUCLEOTIDE SEQUENCE [LARGE SCALE GENOMIC DNA]</scope>
    <source>
        <strain evidence="5">DSM 21211 / LMG 22137 / NRRL B-23946 / LB-34</strain>
    </source>
</reference>
<dbReference type="Pfam" id="PF01400">
    <property type="entry name" value="Astacin"/>
    <property type="match status" value="1"/>
</dbReference>
<dbReference type="HOGENOM" id="CLU_017286_2_1_0"/>
<evidence type="ECO:0000313" key="5">
    <source>
        <dbReference type="Proteomes" id="UP000008635"/>
    </source>
</evidence>
<keyword evidence="5" id="KW-1185">Reference proteome</keyword>
<dbReference type="PRINTS" id="PR00480">
    <property type="entry name" value="ASTACIN"/>
</dbReference>
<feature type="binding site" evidence="1">
    <location>
        <position position="185"/>
    </location>
    <ligand>
        <name>Zn(2+)</name>
        <dbReference type="ChEBI" id="CHEBI:29105"/>
        <note>catalytic</note>
    </ligand>
</feature>
<dbReference type="Gene3D" id="3.40.390.10">
    <property type="entry name" value="Collagenase (Catalytic Domain)"/>
    <property type="match status" value="1"/>
</dbReference>
<dbReference type="EMBL" id="CP002454">
    <property type="protein sequence ID" value="ADV68122.1"/>
    <property type="molecule type" value="Genomic_DNA"/>
</dbReference>
<dbReference type="PANTHER" id="PTHR10127">
    <property type="entry name" value="DISCOIDIN, CUB, EGF, LAMININ , AND ZINC METALLOPROTEASE DOMAIN CONTAINING"/>
    <property type="match status" value="1"/>
</dbReference>
<dbReference type="SMART" id="SM00235">
    <property type="entry name" value="ZnMc"/>
    <property type="match status" value="1"/>
</dbReference>
<dbReference type="PROSITE" id="PS51864">
    <property type="entry name" value="ASTACIN"/>
    <property type="match status" value="1"/>
</dbReference>
<dbReference type="GO" id="GO:0006508">
    <property type="term" value="P:proteolysis"/>
    <property type="evidence" value="ECO:0007669"/>
    <property type="project" value="UniProtKB-KW"/>
</dbReference>
<comment type="cofactor">
    <cofactor evidence="1">
        <name>Zn(2+)</name>
        <dbReference type="ChEBI" id="CHEBI:29105"/>
    </cofactor>
    <text evidence="1">Binds 1 zinc ion per subunit.</text>
</comment>
<dbReference type="InterPro" id="IPR024079">
    <property type="entry name" value="MetalloPept_cat_dom_sf"/>
</dbReference>
<evidence type="ECO:0000256" key="2">
    <source>
        <dbReference type="SAM" id="SignalP"/>
    </source>
</evidence>
<dbReference type="InterPro" id="IPR006026">
    <property type="entry name" value="Peptidase_Metallo"/>
</dbReference>
<dbReference type="Proteomes" id="UP000008635">
    <property type="component" value="Chromosome"/>
</dbReference>
<dbReference type="GO" id="GO:0008270">
    <property type="term" value="F:zinc ion binding"/>
    <property type="evidence" value="ECO:0007669"/>
    <property type="project" value="UniProtKB-UniRule"/>
</dbReference>
<keyword evidence="1" id="KW-0482">Metalloprotease</keyword>
<sequence length="272" mass="30041" precursor="true">MRKTGFAGLIGLSLILASCSTQTATTDQAAQNTLASHPGATFQNVNWRVEGAGDQLVKAEVRDGQLLFQDDIVLGDADLHSQGTYTTNTATRWPNRTIPYTFNASLSTTMRDRIKQAITNIQNTTNVRLVARTSQADYIEFRPASGTTCSSSLGRVGGRQYVNLADRCTTGTIMHEVGHTMGLFHEQTRPDRDKAVRILWENIPADWQSQYEIRSGSAGYGAYDFDSIMHYPAYFDGKLAIQPLDAKIDVNRMGQRNGYSATDRAVINAMYP</sequence>
<proteinExistence type="predicted"/>
<feature type="active site" evidence="1">
    <location>
        <position position="176"/>
    </location>
</feature>
<dbReference type="RefSeq" id="WP_013557627.1">
    <property type="nucleotide sequence ID" value="NC_014958.1"/>
</dbReference>
<evidence type="ECO:0000313" key="4">
    <source>
        <dbReference type="EMBL" id="ADV68122.1"/>
    </source>
</evidence>
<feature type="signal peptide" evidence="2">
    <location>
        <begin position="1"/>
        <end position="23"/>
    </location>
</feature>
<reference evidence="4 5" key="1">
    <citation type="journal article" date="2011" name="Stand. Genomic Sci.">
        <title>Complete genome sequence of Deinococcus maricopensis type strain (LB-34).</title>
        <authorList>
            <person name="Pukall R."/>
            <person name="Zeytun A."/>
            <person name="Lucas S."/>
            <person name="Lapidus A."/>
            <person name="Hammon N."/>
            <person name="Deshpande S."/>
            <person name="Nolan M."/>
            <person name="Cheng J.F."/>
            <person name="Pitluck S."/>
            <person name="Liolios K."/>
            <person name="Pagani I."/>
            <person name="Mikhailova N."/>
            <person name="Ivanova N."/>
            <person name="Mavromatis K."/>
            <person name="Pati A."/>
            <person name="Tapia R."/>
            <person name="Han C."/>
            <person name="Goodwin L."/>
            <person name="Chen A."/>
            <person name="Palaniappan K."/>
            <person name="Land M."/>
            <person name="Hauser L."/>
            <person name="Chang Y.J."/>
            <person name="Jeffries C.D."/>
            <person name="Brambilla E.M."/>
            <person name="Rohde M."/>
            <person name="Goker M."/>
            <person name="Detter J.C."/>
            <person name="Woyke T."/>
            <person name="Bristow J."/>
            <person name="Eisen J.A."/>
            <person name="Markowitz V."/>
            <person name="Hugenholtz P."/>
            <person name="Kyrpides N.C."/>
            <person name="Klenk H.P."/>
        </authorList>
    </citation>
    <scope>NUCLEOTIDE SEQUENCE [LARGE SCALE GENOMIC DNA]</scope>
    <source>
        <strain evidence="5">DSM 21211 / LMG 22137 / NRRL B-23946 / LB-34</strain>
    </source>
</reference>
<dbReference type="PANTHER" id="PTHR10127:SF850">
    <property type="entry name" value="METALLOENDOPEPTIDASE"/>
    <property type="match status" value="1"/>
</dbReference>
<keyword evidence="1" id="KW-0479">Metal-binding</keyword>
<dbReference type="InterPro" id="IPR001506">
    <property type="entry name" value="Peptidase_M12A"/>
</dbReference>
<feature type="chain" id="PRO_5003232507" evidence="2">
    <location>
        <begin position="24"/>
        <end position="272"/>
    </location>
</feature>
<dbReference type="InterPro" id="IPR034035">
    <property type="entry name" value="Astacin-like_dom"/>
</dbReference>